<name>A0A941IJE4_9ACTN</name>
<proteinExistence type="predicted"/>
<gene>
    <name evidence="2" type="ORF">KDK95_23865</name>
</gene>
<evidence type="ECO:0000313" key="3">
    <source>
        <dbReference type="Proteomes" id="UP000676325"/>
    </source>
</evidence>
<comment type="caution">
    <text evidence="2">The sequence shown here is derived from an EMBL/GenBank/DDBJ whole genome shotgun (WGS) entry which is preliminary data.</text>
</comment>
<evidence type="ECO:0000256" key="1">
    <source>
        <dbReference type="SAM" id="MobiDB-lite"/>
    </source>
</evidence>
<feature type="compositionally biased region" description="Polar residues" evidence="1">
    <location>
        <begin position="359"/>
        <end position="368"/>
    </location>
</feature>
<feature type="compositionally biased region" description="Pro residues" evidence="1">
    <location>
        <begin position="336"/>
        <end position="347"/>
    </location>
</feature>
<protein>
    <recommendedName>
        <fullName evidence="4">DUF4034 domain-containing protein</fullName>
    </recommendedName>
</protein>
<evidence type="ECO:0000313" key="2">
    <source>
        <dbReference type="EMBL" id="MBR7829364.1"/>
    </source>
</evidence>
<reference evidence="2" key="1">
    <citation type="submission" date="2021-04" db="EMBL/GenBank/DDBJ databases">
        <title>Genome based classification of Actinospica acidithermotolerans sp. nov., an actinobacterium isolated from an Indonesian hot spring.</title>
        <authorList>
            <person name="Kusuma A.B."/>
            <person name="Putra K.E."/>
            <person name="Nafisah S."/>
            <person name="Loh J."/>
            <person name="Nouioui I."/>
            <person name="Goodfellow M."/>
        </authorList>
    </citation>
    <scope>NUCLEOTIDE SEQUENCE</scope>
    <source>
        <strain evidence="2">MGRD01-02</strain>
    </source>
</reference>
<evidence type="ECO:0008006" key="4">
    <source>
        <dbReference type="Google" id="ProtNLM"/>
    </source>
</evidence>
<dbReference type="EMBL" id="JAGSOH010000083">
    <property type="protein sequence ID" value="MBR7829364.1"/>
    <property type="molecule type" value="Genomic_DNA"/>
</dbReference>
<dbReference type="AlphaFoldDB" id="A0A941IJE4"/>
<feature type="region of interest" description="Disordered" evidence="1">
    <location>
        <begin position="322"/>
        <end position="368"/>
    </location>
</feature>
<sequence length="368" mass="40127">MDPDPAFEDSELRRARDDAAMGGWEAIRDLLAHTGSDWPLRTHRMTVLANAAVGLEWPRAWSTAEPDNPDAQVMTAFAAAVQMRGMIARRDPSVDDQAAARAVARCRAAAEAAPDDPTPWISLLTLAGVLGDNGVSMVQWHELSFEAGQRSWGWFKEAVTRHPDSWHAHHRMREAQTARLRTGSPRDLTGLLDFATAAAAHAGDHSPLRVLPLYAHTELRVANTVDLLGAAERDWLSQRNEQDLHDAYRDWFRGPEREHPAMPYDLNMLAYQLVATGRPSLAHPVFTAIGPYATAAPWSQAAQLSGARNGNDAFTAARTAAETAAAKAPRNVTEPDPFPESPAPPVPAAVDDPDAQRTFPVNTLTSPE</sequence>
<keyword evidence="3" id="KW-1185">Reference proteome</keyword>
<organism evidence="2 3">
    <name type="scientific">Actinospica acidithermotolerans</name>
    <dbReference type="NCBI Taxonomy" id="2828514"/>
    <lineage>
        <taxon>Bacteria</taxon>
        <taxon>Bacillati</taxon>
        <taxon>Actinomycetota</taxon>
        <taxon>Actinomycetes</taxon>
        <taxon>Catenulisporales</taxon>
        <taxon>Actinospicaceae</taxon>
        <taxon>Actinospica</taxon>
    </lineage>
</organism>
<dbReference type="Proteomes" id="UP000676325">
    <property type="component" value="Unassembled WGS sequence"/>
</dbReference>
<dbReference type="RefSeq" id="WP_212520498.1">
    <property type="nucleotide sequence ID" value="NZ_JAGSOH010000083.1"/>
</dbReference>
<accession>A0A941IJE4</accession>